<comment type="caution">
    <text evidence="1">The sequence shown here is derived from an EMBL/GenBank/DDBJ whole genome shotgun (WGS) entry which is preliminary data.</text>
</comment>
<dbReference type="Proteomes" id="UP000284057">
    <property type="component" value="Unassembled WGS sequence"/>
</dbReference>
<evidence type="ECO:0000313" key="1">
    <source>
        <dbReference type="EMBL" id="RIQ37784.1"/>
    </source>
</evidence>
<protein>
    <recommendedName>
        <fullName evidence="3">DUF3107 domain-containing protein</fullName>
    </recommendedName>
</protein>
<dbReference type="AlphaFoldDB" id="A0A418KYQ7"/>
<dbReference type="RefSeq" id="WP_119658003.1">
    <property type="nucleotide sequence ID" value="NZ_QUAL01000004.1"/>
</dbReference>
<accession>A0A418KYQ7</accession>
<proteinExistence type="predicted"/>
<name>A0A418KYQ7_9ACTN</name>
<evidence type="ECO:0000313" key="2">
    <source>
        <dbReference type="Proteomes" id="UP000284057"/>
    </source>
</evidence>
<sequence>MTTTAVLRVKFVGGSHMDVTIEGADVGEDELVDHAISALATSTGMLRARHGDRLVVVFARGVAAVEVAPRGAVL</sequence>
<reference evidence="1 2" key="1">
    <citation type="submission" date="2018-09" db="EMBL/GenBank/DDBJ databases">
        <title>Isolation, diversity and antifungal activity of actinobacteria from wheat.</title>
        <authorList>
            <person name="Han C."/>
        </authorList>
    </citation>
    <scope>NUCLEOTIDE SEQUENCE [LARGE SCALE GENOMIC DNA]</scope>
    <source>
        <strain evidence="1 2">NEAU-YY265</strain>
    </source>
</reference>
<evidence type="ECO:0008006" key="3">
    <source>
        <dbReference type="Google" id="ProtNLM"/>
    </source>
</evidence>
<keyword evidence="2" id="KW-1185">Reference proteome</keyword>
<organism evidence="1 2">
    <name type="scientific">Jiangella rhizosphaerae</name>
    <dbReference type="NCBI Taxonomy" id="2293569"/>
    <lineage>
        <taxon>Bacteria</taxon>
        <taxon>Bacillati</taxon>
        <taxon>Actinomycetota</taxon>
        <taxon>Actinomycetes</taxon>
        <taxon>Jiangellales</taxon>
        <taxon>Jiangellaceae</taxon>
        <taxon>Jiangella</taxon>
    </lineage>
</organism>
<dbReference type="OrthoDB" id="3786581at2"/>
<gene>
    <name evidence="1" type="ORF">DY240_00405</name>
</gene>
<dbReference type="EMBL" id="QUAL01000004">
    <property type="protein sequence ID" value="RIQ37784.1"/>
    <property type="molecule type" value="Genomic_DNA"/>
</dbReference>